<evidence type="ECO:0000259" key="7">
    <source>
        <dbReference type="Pfam" id="PF00535"/>
    </source>
</evidence>
<evidence type="ECO:0000256" key="6">
    <source>
        <dbReference type="ARBA" id="ARBA00023136"/>
    </source>
</evidence>
<accession>V2QD98</accession>
<dbReference type="InterPro" id="IPR043149">
    <property type="entry name" value="TagF_N"/>
</dbReference>
<dbReference type="InterPro" id="IPR007554">
    <property type="entry name" value="Glycerophosphate_synth"/>
</dbReference>
<dbReference type="GO" id="GO:0047355">
    <property type="term" value="F:CDP-glycerol glycerophosphotransferase activity"/>
    <property type="evidence" value="ECO:0007669"/>
    <property type="project" value="InterPro"/>
</dbReference>
<dbReference type="OrthoDB" id="9811865at2"/>
<evidence type="ECO:0000256" key="2">
    <source>
        <dbReference type="ARBA" id="ARBA00010488"/>
    </source>
</evidence>
<keyword evidence="3" id="KW-1003">Cell membrane</keyword>
<reference evidence="8" key="1">
    <citation type="journal article" date="2014" name="Genome Announc.">
        <title>Draft genome sequences of the altered schaedler flora, a defined bacterial community from gnotobiotic mice.</title>
        <authorList>
            <person name="Wannemuehler M.J."/>
            <person name="Overstreet A.M."/>
            <person name="Ward D.V."/>
            <person name="Phillips G.J."/>
        </authorList>
    </citation>
    <scope>NUCLEOTIDE SEQUENCE</scope>
    <source>
        <strain evidence="8">ASF457</strain>
    </source>
</reference>
<dbReference type="Gene3D" id="3.90.550.10">
    <property type="entry name" value="Spore Coat Polysaccharide Biosynthesis Protein SpsA, Chain A"/>
    <property type="match status" value="1"/>
</dbReference>
<keyword evidence="6" id="KW-0472">Membrane</keyword>
<dbReference type="RefSeq" id="WP_023275381.1">
    <property type="nucleotide sequence ID" value="NZ_CP097562.1"/>
</dbReference>
<keyword evidence="5" id="KW-0777">Teichoic acid biosynthesis</keyword>
<evidence type="ECO:0000313" key="9">
    <source>
        <dbReference type="Proteomes" id="UP000017429"/>
    </source>
</evidence>
<dbReference type="Gene3D" id="3.40.50.12580">
    <property type="match status" value="1"/>
</dbReference>
<dbReference type="AlphaFoldDB" id="V2QD98"/>
<dbReference type="GO" id="GO:0005886">
    <property type="term" value="C:plasma membrane"/>
    <property type="evidence" value="ECO:0007669"/>
    <property type="project" value="UniProtKB-SubCell"/>
</dbReference>
<dbReference type="KEGG" id="msch:N508_001085"/>
<comment type="subcellular location">
    <subcellularLocation>
        <location evidence="1">Cell membrane</location>
        <topology evidence="1">Peripheral membrane protein</topology>
    </subcellularLocation>
</comment>
<keyword evidence="9" id="KW-1185">Reference proteome</keyword>
<feature type="domain" description="Glycosyltransferase 2-like" evidence="7">
    <location>
        <begin position="11"/>
        <end position="147"/>
    </location>
</feature>
<proteinExistence type="inferred from homology"/>
<sequence length="765" mass="90289">MSEKKEIKVQVVCVTYNQKEYIKEALDSFIMQKTNFGYEVLVGDDGSTDGTSEIVAEYAKKYPDIIKHIKRSSNIGALENFMDICDRVTSKYAAFCDGDDFWTNENKLQKQYDFMESNNDVNICAHKTKIQADKEWSLYDYYAKQDFIQPNEDNIPSKNRLILSDIVYEWPHTSSLFIRWNNIEIPANLKTDGFIGDMPMIFLHMGQGHLYILNEVMSVYRRGVSGVFNNKTSMDDHFLNTRLEYFKILTTCIDYYIKHYDSFCINKLQGRLWTEAKNYANAIIENDRWDLLTSLEKQYPEVYQMTKNLFYGFNIRLNQVNILGKENADLLNNRKILKILNPFISFIRNIKNIVFKMFRFSLYWWLALIPKNKNLWVFSGFSKTSYMDNTQYFYEYIIKNHPEIKTVWLTMDDKVFEQLNEEKMPCYKMNSFAGFWTMVRAKLAVSDHFKMSDYTPRYGLNAGTKFVNLWHGVGPKSMIPIGNELPNTTVPGARLSSDILINNDDGIINKIIKPVKYFFKAPFRELFEEYYGMVCPGQPFRDIVANPWKIPENAQLACGYPRNITMYENIEKEVTEYKILYAPTYRWKPETEQFMVKDFIKNLDKINNLLEKIDAVMYLRLHPHTWRNYTSRIKNAIAVYPRIEVSDEKDIYASLYEYSQIITDYSSIGYDFLITQKPVIYFAFDLDTFEKEETTFNMPYKENCAGDVTKTWEETIFSIEENYNNPDRHKELKSKILEKFFPSEYNNINNSERLTGILKTKLKIK</sequence>
<reference evidence="8" key="2">
    <citation type="submission" date="2022-05" db="EMBL/GenBank/DDBJ databases">
        <authorList>
            <person name="Proctor A.L."/>
            <person name="Phillips G.J."/>
            <person name="Wannemuehler M.J."/>
        </authorList>
    </citation>
    <scope>NUCLEOTIDE SEQUENCE</scope>
    <source>
        <strain evidence="8">ASF457</strain>
    </source>
</reference>
<dbReference type="Proteomes" id="UP000017429">
    <property type="component" value="Chromosome"/>
</dbReference>
<dbReference type="eggNOG" id="COG0463">
    <property type="taxonomic scope" value="Bacteria"/>
</dbReference>
<organism evidence="8 9">
    <name type="scientific">Mucispirillum schaedleri ASF457</name>
    <dbReference type="NCBI Taxonomy" id="1379858"/>
    <lineage>
        <taxon>Bacteria</taxon>
        <taxon>Pseudomonadati</taxon>
        <taxon>Deferribacterota</taxon>
        <taxon>Deferribacteres</taxon>
        <taxon>Deferribacterales</taxon>
        <taxon>Mucispirillaceae</taxon>
        <taxon>Mucispirillum</taxon>
    </lineage>
</organism>
<dbReference type="Pfam" id="PF00535">
    <property type="entry name" value="Glycos_transf_2"/>
    <property type="match status" value="1"/>
</dbReference>
<evidence type="ECO:0000313" key="8">
    <source>
        <dbReference type="EMBL" id="USF24010.1"/>
    </source>
</evidence>
<evidence type="ECO:0000256" key="5">
    <source>
        <dbReference type="ARBA" id="ARBA00022944"/>
    </source>
</evidence>
<dbReference type="GO" id="GO:0019350">
    <property type="term" value="P:teichoic acid biosynthetic process"/>
    <property type="evidence" value="ECO:0007669"/>
    <property type="project" value="UniProtKB-KW"/>
</dbReference>
<dbReference type="InterPro" id="IPR043148">
    <property type="entry name" value="TagF_C"/>
</dbReference>
<comment type="similarity">
    <text evidence="2">Belongs to the CDP-glycerol glycerophosphotransferase family.</text>
</comment>
<evidence type="ECO:0000256" key="1">
    <source>
        <dbReference type="ARBA" id="ARBA00004202"/>
    </source>
</evidence>
<name>V2QD98_9BACT</name>
<dbReference type="PANTHER" id="PTHR37316">
    <property type="entry name" value="TEICHOIC ACID GLYCEROL-PHOSPHATE PRIMASE"/>
    <property type="match status" value="1"/>
</dbReference>
<dbReference type="Pfam" id="PF04464">
    <property type="entry name" value="Glyphos_transf"/>
    <property type="match status" value="1"/>
</dbReference>
<dbReference type="InterPro" id="IPR051612">
    <property type="entry name" value="Teichoic_Acid_Biosynth"/>
</dbReference>
<reference evidence="8" key="3">
    <citation type="submission" date="2022-06" db="EMBL/GenBank/DDBJ databases">
        <title>Resources to Facilitate Use of the Altered Schaedler Flora (ASF) Mouse Model to Study Microbiome Function.</title>
        <authorList>
            <person name="Proctor A."/>
            <person name="Parvinroo S."/>
            <person name="Richie T."/>
            <person name="Jia X."/>
            <person name="Lee S.T.M."/>
            <person name="Karp P.D."/>
            <person name="Paley S."/>
            <person name="Kostic A.D."/>
            <person name="Pierre J.F."/>
            <person name="Wannemuehler M.J."/>
            <person name="Phillips G.J."/>
        </authorList>
    </citation>
    <scope>NUCLEOTIDE SEQUENCE</scope>
    <source>
        <strain evidence="8">ASF457</strain>
    </source>
</reference>
<dbReference type="Gene3D" id="3.40.50.11820">
    <property type="match status" value="1"/>
</dbReference>
<evidence type="ECO:0000256" key="3">
    <source>
        <dbReference type="ARBA" id="ARBA00022475"/>
    </source>
</evidence>
<dbReference type="EMBL" id="CP097562">
    <property type="protein sequence ID" value="USF24010.1"/>
    <property type="molecule type" value="Genomic_DNA"/>
</dbReference>
<dbReference type="InterPro" id="IPR001173">
    <property type="entry name" value="Glyco_trans_2-like"/>
</dbReference>
<protein>
    <recommendedName>
        <fullName evidence="7">Glycosyltransferase 2-like domain-containing protein</fullName>
    </recommendedName>
</protein>
<gene>
    <name evidence="8" type="ORF">N508_001085</name>
</gene>
<evidence type="ECO:0000256" key="4">
    <source>
        <dbReference type="ARBA" id="ARBA00022679"/>
    </source>
</evidence>
<dbReference type="PANTHER" id="PTHR37316:SF3">
    <property type="entry name" value="TEICHOIC ACID GLYCEROL-PHOSPHATE TRANSFERASE"/>
    <property type="match status" value="1"/>
</dbReference>
<dbReference type="eggNOG" id="COG1887">
    <property type="taxonomic scope" value="Bacteria"/>
</dbReference>
<dbReference type="InterPro" id="IPR029044">
    <property type="entry name" value="Nucleotide-diphossugar_trans"/>
</dbReference>
<keyword evidence="4" id="KW-0808">Transferase</keyword>
<dbReference type="SUPFAM" id="SSF53448">
    <property type="entry name" value="Nucleotide-diphospho-sugar transferases"/>
    <property type="match status" value="1"/>
</dbReference>